<dbReference type="Proteomes" id="UP000677228">
    <property type="component" value="Unassembled WGS sequence"/>
</dbReference>
<reference evidence="3" key="1">
    <citation type="submission" date="2021-02" db="EMBL/GenBank/DDBJ databases">
        <authorList>
            <person name="Nowell W R."/>
        </authorList>
    </citation>
    <scope>NUCLEOTIDE SEQUENCE</scope>
</reference>
<feature type="region of interest" description="Disordered" evidence="1">
    <location>
        <begin position="37"/>
        <end position="77"/>
    </location>
</feature>
<gene>
    <name evidence="2" type="ORF">OVA965_LOCUS36209</name>
    <name evidence="3" type="ORF">TMI583_LOCUS37213</name>
</gene>
<name>A0A8S2T8W1_9BILA</name>
<feature type="compositionally biased region" description="Low complexity" evidence="1">
    <location>
        <begin position="50"/>
        <end position="68"/>
    </location>
</feature>
<evidence type="ECO:0000313" key="3">
    <source>
        <dbReference type="EMBL" id="CAF4274400.1"/>
    </source>
</evidence>
<dbReference type="EMBL" id="CAJNOK010032466">
    <property type="protein sequence ID" value="CAF1484309.1"/>
    <property type="molecule type" value="Genomic_DNA"/>
</dbReference>
<comment type="caution">
    <text evidence="3">The sequence shown here is derived from an EMBL/GenBank/DDBJ whole genome shotgun (WGS) entry which is preliminary data.</text>
</comment>
<evidence type="ECO:0000313" key="2">
    <source>
        <dbReference type="EMBL" id="CAF1484309.1"/>
    </source>
</evidence>
<dbReference type="AlphaFoldDB" id="A0A8S2T8W1"/>
<accession>A0A8S2T8W1</accession>
<organism evidence="3 4">
    <name type="scientific">Didymodactylos carnosus</name>
    <dbReference type="NCBI Taxonomy" id="1234261"/>
    <lineage>
        <taxon>Eukaryota</taxon>
        <taxon>Metazoa</taxon>
        <taxon>Spiralia</taxon>
        <taxon>Gnathifera</taxon>
        <taxon>Rotifera</taxon>
        <taxon>Eurotatoria</taxon>
        <taxon>Bdelloidea</taxon>
        <taxon>Philodinida</taxon>
        <taxon>Philodinidae</taxon>
        <taxon>Didymodactylos</taxon>
    </lineage>
</organism>
<proteinExistence type="predicted"/>
<dbReference type="Proteomes" id="UP000682733">
    <property type="component" value="Unassembled WGS sequence"/>
</dbReference>
<evidence type="ECO:0000313" key="4">
    <source>
        <dbReference type="Proteomes" id="UP000682733"/>
    </source>
</evidence>
<sequence length="120" mass="13532">MSKSDEDILYSTLQKSSFKGSMLEKDEQNKLEIDAAEETRKQFEEDLQDSKQQQSTSGSSTSTSSHGKSLPDLVKDLSSDKRNELMLKLKEQLGGNITEEKLIQNAFSVIHTITEFTNKK</sequence>
<evidence type="ECO:0000256" key="1">
    <source>
        <dbReference type="SAM" id="MobiDB-lite"/>
    </source>
</evidence>
<protein>
    <submittedName>
        <fullName evidence="3">Uncharacterized protein</fullName>
    </submittedName>
</protein>
<dbReference type="EMBL" id="CAJOBA010054412">
    <property type="protein sequence ID" value="CAF4274400.1"/>
    <property type="molecule type" value="Genomic_DNA"/>
</dbReference>